<name>A0A4U5NLH8_POPAL</name>
<protein>
    <recommendedName>
        <fullName evidence="2">Reverse transcriptase domain-containing protein</fullName>
    </recommendedName>
</protein>
<gene>
    <name evidence="1" type="ORF">D5086_0000268660</name>
</gene>
<organism evidence="1">
    <name type="scientific">Populus alba</name>
    <name type="common">White poplar</name>
    <dbReference type="NCBI Taxonomy" id="43335"/>
    <lineage>
        <taxon>Eukaryota</taxon>
        <taxon>Viridiplantae</taxon>
        <taxon>Streptophyta</taxon>
        <taxon>Embryophyta</taxon>
        <taxon>Tracheophyta</taxon>
        <taxon>Spermatophyta</taxon>
        <taxon>Magnoliopsida</taxon>
        <taxon>eudicotyledons</taxon>
        <taxon>Gunneridae</taxon>
        <taxon>Pentapetalae</taxon>
        <taxon>rosids</taxon>
        <taxon>fabids</taxon>
        <taxon>Malpighiales</taxon>
        <taxon>Salicaceae</taxon>
        <taxon>Saliceae</taxon>
        <taxon>Populus</taxon>
    </lineage>
</organism>
<comment type="caution">
    <text evidence="1">The sequence shown here is derived from an EMBL/GenBank/DDBJ whole genome shotgun (WGS) entry which is preliminary data.</text>
</comment>
<evidence type="ECO:0000313" key="1">
    <source>
        <dbReference type="EMBL" id="TKR83361.1"/>
    </source>
</evidence>
<dbReference type="STRING" id="43335.A0A4U5NLH8"/>
<sequence length="199" mass="22607">MAVKLARWLLQCLDHLFFADDSFLLVRVNAQEINTVKLLLQQYEVASAGQSINLQKSGIFFSFNVRIECKQYISDIPAVHTPLNHGRYLGLPSLTGRNKKVIFSFIRDKLWKRINGWRGRTVLSKAVKAVMITVRLGLELHEQWKAAPSAHLQAAGHVRSEVISNTARPRWCKPGEGYMKCNIDAAVFNQFQQGARVLF</sequence>
<proteinExistence type="predicted"/>
<dbReference type="EMBL" id="RCHU01001024">
    <property type="protein sequence ID" value="TKR83361.1"/>
    <property type="molecule type" value="Genomic_DNA"/>
</dbReference>
<accession>A0A4U5NLH8</accession>
<reference evidence="1" key="1">
    <citation type="submission" date="2018-10" db="EMBL/GenBank/DDBJ databases">
        <title>Population genomic analysis revealed the cold adaptation of white poplar.</title>
        <authorList>
            <person name="Liu Y.-J."/>
        </authorList>
    </citation>
    <scope>NUCLEOTIDE SEQUENCE [LARGE SCALE GENOMIC DNA]</scope>
    <source>
        <strain evidence="1">PAL-ZL1</strain>
    </source>
</reference>
<evidence type="ECO:0008006" key="2">
    <source>
        <dbReference type="Google" id="ProtNLM"/>
    </source>
</evidence>
<dbReference type="AlphaFoldDB" id="A0A4U5NLH8"/>